<evidence type="ECO:0000256" key="2">
    <source>
        <dbReference type="SAM" id="SignalP"/>
    </source>
</evidence>
<dbReference type="RefSeq" id="WP_326836390.1">
    <property type="nucleotide sequence ID" value="NZ_CP142149.1"/>
</dbReference>
<dbReference type="Proteomes" id="UP001330812">
    <property type="component" value="Chromosome"/>
</dbReference>
<feature type="chain" id="PRO_5046134839" evidence="2">
    <location>
        <begin position="27"/>
        <end position="332"/>
    </location>
</feature>
<gene>
    <name evidence="4" type="ORF">VSH64_16000</name>
</gene>
<comment type="similarity">
    <text evidence="1">Belongs to the bacterial solute-binding protein 8 family.</text>
</comment>
<protein>
    <submittedName>
        <fullName evidence="4">ABC transporter substrate-binding protein</fullName>
    </submittedName>
</protein>
<dbReference type="SUPFAM" id="SSF53807">
    <property type="entry name" value="Helical backbone' metal receptor"/>
    <property type="match status" value="1"/>
</dbReference>
<evidence type="ECO:0000313" key="5">
    <source>
        <dbReference type="Proteomes" id="UP001330812"/>
    </source>
</evidence>
<keyword evidence="2" id="KW-0732">Signal</keyword>
<dbReference type="EMBL" id="CP142149">
    <property type="protein sequence ID" value="WSE33591.1"/>
    <property type="molecule type" value="Genomic_DNA"/>
</dbReference>
<evidence type="ECO:0000259" key="3">
    <source>
        <dbReference type="PROSITE" id="PS50983"/>
    </source>
</evidence>
<feature type="domain" description="Fe/B12 periplasmic-binding" evidence="3">
    <location>
        <begin position="59"/>
        <end position="332"/>
    </location>
</feature>
<dbReference type="InterPro" id="IPR002491">
    <property type="entry name" value="ABC_transptr_periplasmic_BD"/>
</dbReference>
<reference evidence="4 5" key="1">
    <citation type="journal article" date="2015" name="Int. J. Syst. Evol. Microbiol.">
        <title>Amycolatopsis rhabdoformis sp. nov., an actinomycete isolated from a tropical forest soil.</title>
        <authorList>
            <person name="Souza W.R."/>
            <person name="Silva R.E."/>
            <person name="Goodfellow M."/>
            <person name="Busarakam K."/>
            <person name="Figueiro F.S."/>
            <person name="Ferreira D."/>
            <person name="Rodrigues-Filho E."/>
            <person name="Moraes L.A.B."/>
            <person name="Zucchi T.D."/>
        </authorList>
    </citation>
    <scope>NUCLEOTIDE SEQUENCE [LARGE SCALE GENOMIC DNA]</scope>
    <source>
        <strain evidence="4 5">NCIMB 14900</strain>
    </source>
</reference>
<evidence type="ECO:0000256" key="1">
    <source>
        <dbReference type="ARBA" id="ARBA00008814"/>
    </source>
</evidence>
<dbReference type="Pfam" id="PF01497">
    <property type="entry name" value="Peripla_BP_2"/>
    <property type="match status" value="1"/>
</dbReference>
<dbReference type="PANTHER" id="PTHR30535">
    <property type="entry name" value="VITAMIN B12-BINDING PROTEIN"/>
    <property type="match status" value="1"/>
</dbReference>
<keyword evidence="5" id="KW-1185">Reference proteome</keyword>
<dbReference type="PANTHER" id="PTHR30535:SF34">
    <property type="entry name" value="MOLYBDATE-BINDING PROTEIN MOLA"/>
    <property type="match status" value="1"/>
</dbReference>
<organism evidence="4 5">
    <name type="scientific">Amycolatopsis rhabdoformis</name>
    <dbReference type="NCBI Taxonomy" id="1448059"/>
    <lineage>
        <taxon>Bacteria</taxon>
        <taxon>Bacillati</taxon>
        <taxon>Actinomycetota</taxon>
        <taxon>Actinomycetes</taxon>
        <taxon>Pseudonocardiales</taxon>
        <taxon>Pseudonocardiaceae</taxon>
        <taxon>Amycolatopsis</taxon>
    </lineage>
</organism>
<dbReference type="PROSITE" id="PS51257">
    <property type="entry name" value="PROKAR_LIPOPROTEIN"/>
    <property type="match status" value="1"/>
</dbReference>
<evidence type="ECO:0000313" key="4">
    <source>
        <dbReference type="EMBL" id="WSE33591.1"/>
    </source>
</evidence>
<feature type="signal peptide" evidence="2">
    <location>
        <begin position="1"/>
        <end position="26"/>
    </location>
</feature>
<name>A0ABZ1IHK0_9PSEU</name>
<sequence length="332" mass="33238">MPDRRHSLAVAALAGCFFAASCGAGAAADLPTPPSSAVAGGRPAPACPAPPVLTAPPNRIVTMDGGAAAIVVELGLGDRIVGTSATDYFVPFGPPERAKLDRIPVLDPRRASTEKVLDAHPDLAVGTSNLSFGGFDGTPSAEVLEKAGVKALAACQTQPAPVRGIDQTTKFVTEVAAALGVPEAGERLVRRIRADAGAPAREDEPAPVLVLTGVPAPGTPVSTRGGGTLVNGVVAAAGGRNLAEDVPAAFAGLSAEEIAVRDPRAIVVLSGFAQSSDADLLAGVRASPLLAGTTAVRENRIAVIPQSTALTPSVLTGQAVHAVAELLKRPAA</sequence>
<dbReference type="InterPro" id="IPR050902">
    <property type="entry name" value="ABC_Transporter_SBP"/>
</dbReference>
<proteinExistence type="inferred from homology"/>
<dbReference type="Gene3D" id="3.40.50.1980">
    <property type="entry name" value="Nitrogenase molybdenum iron protein domain"/>
    <property type="match status" value="2"/>
</dbReference>
<accession>A0ABZ1IHK0</accession>
<dbReference type="PROSITE" id="PS50983">
    <property type="entry name" value="FE_B12_PBP"/>
    <property type="match status" value="1"/>
</dbReference>